<name>A0A1S2MYG8_9MICC</name>
<protein>
    <recommendedName>
        <fullName evidence="3">Sarcosine oxidase subunit gamma</fullName>
    </recommendedName>
</protein>
<sequence length="216" mass="23297">MNTLPTLIPTPERHSPGGQYAALLESSRGERVSLRELPFLPMTALLLDPCSTAGAAVEWALGVELPRRVGAVGGSATGQAKDGEVSVLWISPEEFLVTRTRPAEPSAPQALTERIAQALAAVRTEDSDDLAADVGSQRTVLELAGPLAREVLRQGITHDLHDRAFLVGRAVSCLLDTVPVILWRTGDQQWRLLPRSSFTGYVVTWCAAAMQEHLEA</sequence>
<reference evidence="1 2" key="1">
    <citation type="submission" date="2016-10" db="EMBL/GenBank/DDBJ databases">
        <title>Draft genome sequence of strain LCT isolated from the Shenzhou X spacecraft of China.</title>
        <authorList>
            <person name="Huang B."/>
        </authorList>
    </citation>
    <scope>NUCLEOTIDE SEQUENCE [LARGE SCALE GENOMIC DNA]</scope>
    <source>
        <strain evidence="1 2">LCT-H5</strain>
    </source>
</reference>
<evidence type="ECO:0008006" key="3">
    <source>
        <dbReference type="Google" id="ProtNLM"/>
    </source>
</evidence>
<dbReference type="Gene3D" id="3.30.70.1520">
    <property type="entry name" value="Heterotetrameric sarcosine oxidase"/>
    <property type="match status" value="1"/>
</dbReference>
<organism evidence="1 2">
    <name type="scientific">Rothia kristinae</name>
    <dbReference type="NCBI Taxonomy" id="37923"/>
    <lineage>
        <taxon>Bacteria</taxon>
        <taxon>Bacillati</taxon>
        <taxon>Actinomycetota</taxon>
        <taxon>Actinomycetes</taxon>
        <taxon>Micrococcales</taxon>
        <taxon>Micrococcaceae</taxon>
        <taxon>Rothia</taxon>
    </lineage>
</organism>
<dbReference type="AlphaFoldDB" id="A0A1S2MYG8"/>
<dbReference type="Pfam" id="PF04268">
    <property type="entry name" value="SoxG"/>
    <property type="match status" value="1"/>
</dbReference>
<gene>
    <name evidence="1" type="ORF">BK826_09575</name>
</gene>
<dbReference type="InterPro" id="IPR027266">
    <property type="entry name" value="TrmE/GcvT-like"/>
</dbReference>
<accession>A0A1S2MYG8</accession>
<comment type="caution">
    <text evidence="1">The sequence shown here is derived from an EMBL/GenBank/DDBJ whole genome shotgun (WGS) entry which is preliminary data.</text>
</comment>
<dbReference type="SUPFAM" id="SSF103025">
    <property type="entry name" value="Folate-binding domain"/>
    <property type="match status" value="1"/>
</dbReference>
<proteinExistence type="predicted"/>
<dbReference type="EMBL" id="MODZ01000013">
    <property type="protein sequence ID" value="OIJ35042.1"/>
    <property type="molecule type" value="Genomic_DNA"/>
</dbReference>
<dbReference type="RefSeq" id="WP_075515419.1">
    <property type="nucleotide sequence ID" value="NZ_MODZ01000013.1"/>
</dbReference>
<dbReference type="Gene3D" id="3.30.1360.120">
    <property type="entry name" value="Probable tRNA modification gtpase trme, domain 1"/>
    <property type="match status" value="1"/>
</dbReference>
<evidence type="ECO:0000313" key="1">
    <source>
        <dbReference type="EMBL" id="OIJ35042.1"/>
    </source>
</evidence>
<dbReference type="Proteomes" id="UP000179540">
    <property type="component" value="Unassembled WGS sequence"/>
</dbReference>
<dbReference type="OrthoDB" id="9814782at2"/>
<evidence type="ECO:0000313" key="2">
    <source>
        <dbReference type="Proteomes" id="UP000179540"/>
    </source>
</evidence>
<dbReference type="InterPro" id="IPR007375">
    <property type="entry name" value="SoxG"/>
</dbReference>